<dbReference type="GO" id="GO:0009244">
    <property type="term" value="P:lipopolysaccharide core region biosynthetic process"/>
    <property type="evidence" value="ECO:0007669"/>
    <property type="project" value="TreeGrafter"/>
</dbReference>
<gene>
    <name evidence="3" type="ORF">APS56_10705</name>
</gene>
<evidence type="ECO:0000313" key="3">
    <source>
        <dbReference type="EMBL" id="ALJ06825.1"/>
    </source>
</evidence>
<accession>A0A0P0D9K3</accession>
<protein>
    <submittedName>
        <fullName evidence="3">Heptosyltransferase</fullName>
    </submittedName>
</protein>
<dbReference type="OrthoDB" id="9768048at2"/>
<dbReference type="SUPFAM" id="SSF53756">
    <property type="entry name" value="UDP-Glycosyltransferase/glycogen phosphorylase"/>
    <property type="match status" value="1"/>
</dbReference>
<dbReference type="Pfam" id="PF01075">
    <property type="entry name" value="Glyco_transf_9"/>
    <property type="match status" value="1"/>
</dbReference>
<reference evidence="3 4" key="1">
    <citation type="submission" date="2015-10" db="EMBL/GenBank/DDBJ databases">
        <authorList>
            <person name="Gilbert D.G."/>
        </authorList>
    </citation>
    <scope>NUCLEOTIDE SEQUENCE [LARGE SCALE GENOMIC DNA]</scope>
    <source>
        <strain evidence="4">HZ-22</strain>
    </source>
</reference>
<dbReference type="STRING" id="1736674.APS56_10705"/>
<dbReference type="EMBL" id="CP012898">
    <property type="protein sequence ID" value="ALJ06825.1"/>
    <property type="molecule type" value="Genomic_DNA"/>
</dbReference>
<keyword evidence="1" id="KW-0328">Glycosyltransferase</keyword>
<dbReference type="CDD" id="cd03789">
    <property type="entry name" value="GT9_LPS_heptosyltransferase"/>
    <property type="match status" value="1"/>
</dbReference>
<name>A0A0P0D9K3_9FLAO</name>
<dbReference type="GO" id="GO:0008713">
    <property type="term" value="F:ADP-heptose-lipopolysaccharide heptosyltransferase activity"/>
    <property type="evidence" value="ECO:0007669"/>
    <property type="project" value="TreeGrafter"/>
</dbReference>
<organism evidence="3 4">
    <name type="scientific">Pseudalgibacter alginicilyticus</name>
    <dbReference type="NCBI Taxonomy" id="1736674"/>
    <lineage>
        <taxon>Bacteria</taxon>
        <taxon>Pseudomonadati</taxon>
        <taxon>Bacteroidota</taxon>
        <taxon>Flavobacteriia</taxon>
        <taxon>Flavobacteriales</taxon>
        <taxon>Flavobacteriaceae</taxon>
        <taxon>Pseudalgibacter</taxon>
    </lineage>
</organism>
<dbReference type="InterPro" id="IPR051199">
    <property type="entry name" value="LPS_LOS_Heptosyltrfase"/>
</dbReference>
<sequence length="325" mass="36747">MGDVAMLVPVLRAFIQQNPEVKITVLTRDFFKPFFRDLPKVVVFAADVKGKHKGVLGLYKLSKELKKLKIDAVADLHNVVRSNILKYFFLGTPFLQLNKGRQEKRDLISGKVFNQLKTTHQRYADVFEALGYKVDLRHPEFPKASQLSHAIESIVKKDFRKWIGVAPFAAHESKMYPLNLMEQVIESLSKNYKIILFGGGDKEVKILNDFEAKYEHVCNVAGKITLDEELDLISNLSVMLSMDSGNAHLAAMLGIKTITIWGVTHPYAGFAPFNQPEDYTLLPDRYQFPKTPTSVYGNKYPEGYKTVAGSILPEIVVNKIKSILK</sequence>
<dbReference type="PATRIC" id="fig|1736674.3.peg.2195"/>
<evidence type="ECO:0000313" key="4">
    <source>
        <dbReference type="Proteomes" id="UP000057981"/>
    </source>
</evidence>
<dbReference type="PANTHER" id="PTHR30160">
    <property type="entry name" value="TETRAACYLDISACCHARIDE 4'-KINASE-RELATED"/>
    <property type="match status" value="1"/>
</dbReference>
<evidence type="ECO:0000256" key="1">
    <source>
        <dbReference type="ARBA" id="ARBA00022676"/>
    </source>
</evidence>
<keyword evidence="2 3" id="KW-0808">Transferase</keyword>
<dbReference type="InterPro" id="IPR002201">
    <property type="entry name" value="Glyco_trans_9"/>
</dbReference>
<dbReference type="GO" id="GO:0005829">
    <property type="term" value="C:cytosol"/>
    <property type="evidence" value="ECO:0007669"/>
    <property type="project" value="TreeGrafter"/>
</dbReference>
<keyword evidence="4" id="KW-1185">Reference proteome</keyword>
<dbReference type="Gene3D" id="3.40.50.2000">
    <property type="entry name" value="Glycogen Phosphorylase B"/>
    <property type="match status" value="2"/>
</dbReference>
<proteinExistence type="predicted"/>
<dbReference type="PANTHER" id="PTHR30160:SF22">
    <property type="entry name" value="LIPOPOLYSACCHARIDE CORE BIOSYNTHESIS PROTEIN"/>
    <property type="match status" value="1"/>
</dbReference>
<dbReference type="AlphaFoldDB" id="A0A0P0D9K3"/>
<evidence type="ECO:0000256" key="2">
    <source>
        <dbReference type="ARBA" id="ARBA00022679"/>
    </source>
</evidence>
<dbReference type="KEGG" id="ahz:APS56_10705"/>
<dbReference type="Proteomes" id="UP000057981">
    <property type="component" value="Chromosome"/>
</dbReference>